<evidence type="ECO:0000313" key="2">
    <source>
        <dbReference type="EMBL" id="QTH71845.1"/>
    </source>
</evidence>
<dbReference type="Proteomes" id="UP000664904">
    <property type="component" value="Chromosome"/>
</dbReference>
<dbReference type="AlphaFoldDB" id="A0A975HN49"/>
<dbReference type="KEGG" id="pxi:J5O05_02525"/>
<reference evidence="2" key="1">
    <citation type="submission" date="2021-03" db="EMBL/GenBank/DDBJ databases">
        <title>Complete Genome of Pseudoalteromonas xiamenensis STKMTI.2, a new potential marine bacterium producing anti-Vibrio compounds.</title>
        <authorList>
            <person name="Handayani D.P."/>
            <person name="Isnansetyo A."/>
            <person name="Istiqomah I."/>
            <person name="Jumina J."/>
        </authorList>
    </citation>
    <scope>NUCLEOTIDE SEQUENCE</scope>
    <source>
        <strain evidence="2">STKMTI.2</strain>
    </source>
</reference>
<evidence type="ECO:0000256" key="1">
    <source>
        <dbReference type="SAM" id="SignalP"/>
    </source>
</evidence>
<feature type="chain" id="PRO_5037593882" evidence="1">
    <location>
        <begin position="22"/>
        <end position="81"/>
    </location>
</feature>
<keyword evidence="3" id="KW-1185">Reference proteome</keyword>
<accession>A0A975HN49</accession>
<dbReference type="RefSeq" id="WP_208843468.1">
    <property type="nucleotide sequence ID" value="NZ_CP072133.1"/>
</dbReference>
<keyword evidence="1" id="KW-0732">Signal</keyword>
<sequence length="81" mass="8876">MTKLFRIAGVFALVFTGNVFAADDAKEQAPAEMVAELTQMCTDWAKDDNVEAGALKKYVLDCVNEELLSNGYQAVTDVEIK</sequence>
<feature type="signal peptide" evidence="1">
    <location>
        <begin position="1"/>
        <end position="21"/>
    </location>
</feature>
<proteinExistence type="predicted"/>
<evidence type="ECO:0000313" key="3">
    <source>
        <dbReference type="Proteomes" id="UP000664904"/>
    </source>
</evidence>
<name>A0A975HN49_9GAMM</name>
<dbReference type="EMBL" id="CP072133">
    <property type="protein sequence ID" value="QTH71845.1"/>
    <property type="molecule type" value="Genomic_DNA"/>
</dbReference>
<gene>
    <name evidence="2" type="ORF">J5O05_02525</name>
</gene>
<organism evidence="2 3">
    <name type="scientific">Pseudoalteromonas xiamenensis</name>
    <dbReference type="NCBI Taxonomy" id="882626"/>
    <lineage>
        <taxon>Bacteria</taxon>
        <taxon>Pseudomonadati</taxon>
        <taxon>Pseudomonadota</taxon>
        <taxon>Gammaproteobacteria</taxon>
        <taxon>Alteromonadales</taxon>
        <taxon>Pseudoalteromonadaceae</taxon>
        <taxon>Pseudoalteromonas</taxon>
    </lineage>
</organism>
<protein>
    <submittedName>
        <fullName evidence="2">Uncharacterized protein</fullName>
    </submittedName>
</protein>